<gene>
    <name evidence="1" type="ORF">F2P58_09395</name>
    <name evidence="2" type="ORF">VFDL14_19965</name>
</gene>
<evidence type="ECO:0000313" key="2">
    <source>
        <dbReference type="EMBL" id="KDN27180.1"/>
    </source>
</evidence>
<dbReference type="AlphaFoldDB" id="A0A066UJI3"/>
<dbReference type="RefSeq" id="WP_032552540.1">
    <property type="nucleotide sequence ID" value="NZ_JFFR01000027.1"/>
</dbReference>
<evidence type="ECO:0000313" key="1">
    <source>
        <dbReference type="EMBL" id="KAB0289285.1"/>
    </source>
</evidence>
<dbReference type="Proteomes" id="UP000326789">
    <property type="component" value="Unassembled WGS sequence"/>
</dbReference>
<dbReference type="OrthoDB" id="5880573at2"/>
<protein>
    <submittedName>
        <fullName evidence="2">Uncharacterized protein</fullName>
    </submittedName>
</protein>
<sequence length="66" mass="7939">MDSIYFDNEPNHGINAYFTWGHEFFKTPYEFYQFLMTHYGMTSFQVVEITDDNYQELLVKGVFHAI</sequence>
<proteinExistence type="predicted"/>
<keyword evidence="3" id="KW-1185">Reference proteome</keyword>
<evidence type="ECO:0000313" key="3">
    <source>
        <dbReference type="Proteomes" id="UP000027219"/>
    </source>
</evidence>
<accession>A0A066UJI3</accession>
<comment type="caution">
    <text evidence="2">The sequence shown here is derived from an EMBL/GenBank/DDBJ whole genome shotgun (WGS) entry which is preliminary data.</text>
</comment>
<dbReference type="Proteomes" id="UP000027219">
    <property type="component" value="Unassembled WGS sequence"/>
</dbReference>
<dbReference type="EMBL" id="JFFR01000027">
    <property type="protein sequence ID" value="KDN27180.1"/>
    <property type="molecule type" value="Genomic_DNA"/>
</dbReference>
<dbReference type="STRING" id="212667.VFDL14_19965"/>
<organism evidence="2 3">
    <name type="scientific">Vibrio fortis</name>
    <dbReference type="NCBI Taxonomy" id="212667"/>
    <lineage>
        <taxon>Bacteria</taxon>
        <taxon>Pseudomonadati</taxon>
        <taxon>Pseudomonadota</taxon>
        <taxon>Gammaproteobacteria</taxon>
        <taxon>Vibrionales</taxon>
        <taxon>Vibrionaceae</taxon>
        <taxon>Vibrio</taxon>
    </lineage>
</organism>
<evidence type="ECO:0000313" key="4">
    <source>
        <dbReference type="Proteomes" id="UP000326789"/>
    </source>
</evidence>
<reference evidence="1 4" key="2">
    <citation type="submission" date="2019-09" db="EMBL/GenBank/DDBJ databases">
        <title>Whole genome sequence of Vibrio fortis.</title>
        <authorList>
            <person name="Das S.K."/>
        </authorList>
    </citation>
    <scope>NUCLEOTIDE SEQUENCE [LARGE SCALE GENOMIC DNA]</scope>
    <source>
        <strain evidence="1 4">AN60</strain>
    </source>
</reference>
<dbReference type="EMBL" id="VWSE01000004">
    <property type="protein sequence ID" value="KAB0289285.1"/>
    <property type="molecule type" value="Genomic_DNA"/>
</dbReference>
<reference evidence="2 3" key="1">
    <citation type="submission" date="2014-02" db="EMBL/GenBank/DDBJ databases">
        <title>Vibrio fortis Dalian14 Genome Sequencing.</title>
        <authorList>
            <person name="Wang Y."/>
            <person name="Song L."/>
            <person name="Liu G."/>
            <person name="Ding J."/>
        </authorList>
    </citation>
    <scope>NUCLEOTIDE SEQUENCE [LARGE SCALE GENOMIC DNA]</scope>
    <source>
        <strain evidence="2 3">Dalian14</strain>
    </source>
</reference>
<name>A0A066UJI3_9VIBR</name>